<feature type="compositionally biased region" description="Acidic residues" evidence="1">
    <location>
        <begin position="159"/>
        <end position="178"/>
    </location>
</feature>
<keyword evidence="3" id="KW-1185">Reference proteome</keyword>
<accession>A0A8R7PI75</accession>
<dbReference type="EnsemblPlants" id="TuG1812G0200004426.01.T01">
    <property type="protein sequence ID" value="TuG1812G0200004426.01.T01.cds390719"/>
    <property type="gene ID" value="TuG1812G0200004426.01"/>
</dbReference>
<protein>
    <submittedName>
        <fullName evidence="2">Uncharacterized protein</fullName>
    </submittedName>
</protein>
<dbReference type="Gramene" id="TuG1812G0200004426.01.T01">
    <property type="protein sequence ID" value="TuG1812G0200004426.01.T01.cds390719"/>
    <property type="gene ID" value="TuG1812G0200004426.01"/>
</dbReference>
<feature type="region of interest" description="Disordered" evidence="1">
    <location>
        <begin position="126"/>
        <end position="218"/>
    </location>
</feature>
<reference evidence="2" key="3">
    <citation type="submission" date="2022-06" db="UniProtKB">
        <authorList>
            <consortium name="EnsemblPlants"/>
        </authorList>
    </citation>
    <scope>IDENTIFICATION</scope>
</reference>
<sequence length="240" mass="25609">MNWSDVGSERNLQRSVLFHRSRKPVVRHTALRMRRRSRPFSVRPAPSITDAAAAARRAAISCGGTMSSSSSSSSSSAASCSASRRRLSAVALDQAGTATGADWWYGWERGCLSRRAAAGMAALGERLSSSAMSDDRPAPPDGKAREERGQRWLPPDGDGVGEGDEAVEAEEKEGDDDQTTSRSSSSSSWSAAPASSGCLMKPRKRSDGDTAEARRSRMDIGVLVLDRSVGARVRWPASGH</sequence>
<organism evidence="2 3">
    <name type="scientific">Triticum urartu</name>
    <name type="common">Red wild einkorn</name>
    <name type="synonym">Crithodium urartu</name>
    <dbReference type="NCBI Taxonomy" id="4572"/>
    <lineage>
        <taxon>Eukaryota</taxon>
        <taxon>Viridiplantae</taxon>
        <taxon>Streptophyta</taxon>
        <taxon>Embryophyta</taxon>
        <taxon>Tracheophyta</taxon>
        <taxon>Spermatophyta</taxon>
        <taxon>Magnoliopsida</taxon>
        <taxon>Liliopsida</taxon>
        <taxon>Poales</taxon>
        <taxon>Poaceae</taxon>
        <taxon>BOP clade</taxon>
        <taxon>Pooideae</taxon>
        <taxon>Triticodae</taxon>
        <taxon>Triticeae</taxon>
        <taxon>Triticinae</taxon>
        <taxon>Triticum</taxon>
    </lineage>
</organism>
<evidence type="ECO:0000256" key="1">
    <source>
        <dbReference type="SAM" id="MobiDB-lite"/>
    </source>
</evidence>
<proteinExistence type="predicted"/>
<evidence type="ECO:0000313" key="2">
    <source>
        <dbReference type="EnsemblPlants" id="TuG1812G0200004426.01.T01.cds390719"/>
    </source>
</evidence>
<name>A0A8R7PI75_TRIUA</name>
<feature type="compositionally biased region" description="Low complexity" evidence="1">
    <location>
        <begin position="181"/>
        <end position="196"/>
    </location>
</feature>
<feature type="compositionally biased region" description="Basic and acidic residues" evidence="1">
    <location>
        <begin position="205"/>
        <end position="218"/>
    </location>
</feature>
<feature type="compositionally biased region" description="Basic and acidic residues" evidence="1">
    <location>
        <begin position="133"/>
        <end position="150"/>
    </location>
</feature>
<evidence type="ECO:0000313" key="3">
    <source>
        <dbReference type="Proteomes" id="UP000015106"/>
    </source>
</evidence>
<reference evidence="3" key="1">
    <citation type="journal article" date="2013" name="Nature">
        <title>Draft genome of the wheat A-genome progenitor Triticum urartu.</title>
        <authorList>
            <person name="Ling H.Q."/>
            <person name="Zhao S."/>
            <person name="Liu D."/>
            <person name="Wang J."/>
            <person name="Sun H."/>
            <person name="Zhang C."/>
            <person name="Fan H."/>
            <person name="Li D."/>
            <person name="Dong L."/>
            <person name="Tao Y."/>
            <person name="Gao C."/>
            <person name="Wu H."/>
            <person name="Li Y."/>
            <person name="Cui Y."/>
            <person name="Guo X."/>
            <person name="Zheng S."/>
            <person name="Wang B."/>
            <person name="Yu K."/>
            <person name="Liang Q."/>
            <person name="Yang W."/>
            <person name="Lou X."/>
            <person name="Chen J."/>
            <person name="Feng M."/>
            <person name="Jian J."/>
            <person name="Zhang X."/>
            <person name="Luo G."/>
            <person name="Jiang Y."/>
            <person name="Liu J."/>
            <person name="Wang Z."/>
            <person name="Sha Y."/>
            <person name="Zhang B."/>
            <person name="Wu H."/>
            <person name="Tang D."/>
            <person name="Shen Q."/>
            <person name="Xue P."/>
            <person name="Zou S."/>
            <person name="Wang X."/>
            <person name="Liu X."/>
            <person name="Wang F."/>
            <person name="Yang Y."/>
            <person name="An X."/>
            <person name="Dong Z."/>
            <person name="Zhang K."/>
            <person name="Zhang X."/>
            <person name="Luo M.C."/>
            <person name="Dvorak J."/>
            <person name="Tong Y."/>
            <person name="Wang J."/>
            <person name="Yang H."/>
            <person name="Li Z."/>
            <person name="Wang D."/>
            <person name="Zhang A."/>
            <person name="Wang J."/>
        </authorList>
    </citation>
    <scope>NUCLEOTIDE SEQUENCE</scope>
    <source>
        <strain evidence="3">cv. G1812</strain>
    </source>
</reference>
<dbReference type="Proteomes" id="UP000015106">
    <property type="component" value="Chromosome 2"/>
</dbReference>
<dbReference type="AlphaFoldDB" id="A0A8R7PI75"/>
<reference evidence="2" key="2">
    <citation type="submission" date="2018-03" db="EMBL/GenBank/DDBJ databases">
        <title>The Triticum urartu genome reveals the dynamic nature of wheat genome evolution.</title>
        <authorList>
            <person name="Ling H."/>
            <person name="Ma B."/>
            <person name="Shi X."/>
            <person name="Liu H."/>
            <person name="Dong L."/>
            <person name="Sun H."/>
            <person name="Cao Y."/>
            <person name="Gao Q."/>
            <person name="Zheng S."/>
            <person name="Li Y."/>
            <person name="Yu Y."/>
            <person name="Du H."/>
            <person name="Qi M."/>
            <person name="Li Y."/>
            <person name="Yu H."/>
            <person name="Cui Y."/>
            <person name="Wang N."/>
            <person name="Chen C."/>
            <person name="Wu H."/>
            <person name="Zhao Y."/>
            <person name="Zhang J."/>
            <person name="Li Y."/>
            <person name="Zhou W."/>
            <person name="Zhang B."/>
            <person name="Hu W."/>
            <person name="Eijk M."/>
            <person name="Tang J."/>
            <person name="Witsenboer H."/>
            <person name="Zhao S."/>
            <person name="Li Z."/>
            <person name="Zhang A."/>
            <person name="Wang D."/>
            <person name="Liang C."/>
        </authorList>
    </citation>
    <scope>NUCLEOTIDE SEQUENCE [LARGE SCALE GENOMIC DNA]</scope>
    <source>
        <strain evidence="2">cv. G1812</strain>
    </source>
</reference>